<gene>
    <name evidence="1" type="ORF">BL240_15220</name>
</gene>
<dbReference type="AlphaFoldDB" id="A0A1L5PRI6"/>
<evidence type="ECO:0000313" key="2">
    <source>
        <dbReference type="Proteomes" id="UP000185146"/>
    </source>
</evidence>
<evidence type="ECO:0000313" key="1">
    <source>
        <dbReference type="EMBL" id="APO82733.1"/>
    </source>
</evidence>
<organism evidence="1 2">
    <name type="scientific">Pseudomonas putida</name>
    <name type="common">Arthrobacter siderocapsulatus</name>
    <dbReference type="NCBI Taxonomy" id="303"/>
    <lineage>
        <taxon>Bacteria</taxon>
        <taxon>Pseudomonadati</taxon>
        <taxon>Pseudomonadota</taxon>
        <taxon>Gammaproteobacteria</taxon>
        <taxon>Pseudomonadales</taxon>
        <taxon>Pseudomonadaceae</taxon>
        <taxon>Pseudomonas</taxon>
    </lineage>
</organism>
<protein>
    <submittedName>
        <fullName evidence="1">Uncharacterized protein</fullName>
    </submittedName>
</protein>
<accession>A0A1L5PRI6</accession>
<dbReference type="Proteomes" id="UP000185146">
    <property type="component" value="Chromosome"/>
</dbReference>
<proteinExistence type="predicted"/>
<reference evidence="1 2" key="1">
    <citation type="submission" date="2016-12" db="EMBL/GenBank/DDBJ databases">
        <title>Draft Genome Sequence of Mercury Resistant Pseudomonas DRA525.</title>
        <authorList>
            <person name="Drace K.M."/>
        </authorList>
    </citation>
    <scope>NUCLEOTIDE SEQUENCE [LARGE SCALE GENOMIC DNA]</scope>
    <source>
        <strain evidence="1 2">DRA525</strain>
    </source>
</reference>
<name>A0A1L5PRI6_PSEPU</name>
<sequence length="116" mass="13239">MGNGGFMMNLNNNPTIDQLAQLFAVRKDSLDDHLLWVSQTGEVRLDRLPPNTVEDEFEEHLPSMRARFKVYRRGQGYVGKKAAADTEFVGRVLQTLQQEWPAAREQQAVKVIEPLN</sequence>
<dbReference type="EMBL" id="CP018743">
    <property type="protein sequence ID" value="APO82733.1"/>
    <property type="molecule type" value="Genomic_DNA"/>
</dbReference>